<feature type="domain" description="Glycosyltransferase subfamily 4-like N-terminal" evidence="3">
    <location>
        <begin position="15"/>
        <end position="177"/>
    </location>
</feature>
<dbReference type="PANTHER" id="PTHR45947">
    <property type="entry name" value="SULFOQUINOVOSYL TRANSFERASE SQD2"/>
    <property type="match status" value="1"/>
</dbReference>
<evidence type="ECO:0000256" key="2">
    <source>
        <dbReference type="ARBA" id="ARBA00022679"/>
    </source>
</evidence>
<dbReference type="STRING" id="64702.SAMN05443377_11159"/>
<dbReference type="InterPro" id="IPR050194">
    <property type="entry name" value="Glycosyltransferase_grp1"/>
</dbReference>
<dbReference type="AlphaFoldDB" id="A0A1H9S4Y5"/>
<dbReference type="GO" id="GO:1901137">
    <property type="term" value="P:carbohydrate derivative biosynthetic process"/>
    <property type="evidence" value="ECO:0007669"/>
    <property type="project" value="UniProtKB-ARBA"/>
</dbReference>
<proteinExistence type="predicted"/>
<gene>
    <name evidence="4" type="ORF">SAMN05443377_11159</name>
</gene>
<reference evidence="5" key="1">
    <citation type="submission" date="2016-10" db="EMBL/GenBank/DDBJ databases">
        <authorList>
            <person name="Varghese N."/>
            <person name="Submissions S."/>
        </authorList>
    </citation>
    <scope>NUCLEOTIDE SEQUENCE [LARGE SCALE GENOMIC DNA]</scope>
    <source>
        <strain evidence="5">DSM 16859</strain>
    </source>
</reference>
<dbReference type="PANTHER" id="PTHR45947:SF3">
    <property type="entry name" value="SULFOQUINOVOSYL TRANSFERASE SQD2"/>
    <property type="match status" value="1"/>
</dbReference>
<dbReference type="GO" id="GO:0016757">
    <property type="term" value="F:glycosyltransferase activity"/>
    <property type="evidence" value="ECO:0007669"/>
    <property type="project" value="UniProtKB-KW"/>
</dbReference>
<evidence type="ECO:0000313" key="5">
    <source>
        <dbReference type="Proteomes" id="UP000198815"/>
    </source>
</evidence>
<dbReference type="SUPFAM" id="SSF53756">
    <property type="entry name" value="UDP-Glycosyltransferase/glycogen phosphorylase"/>
    <property type="match status" value="1"/>
</dbReference>
<dbReference type="Proteomes" id="UP000198815">
    <property type="component" value="Unassembled WGS sequence"/>
</dbReference>
<organism evidence="4 5">
    <name type="scientific">Propionibacterium cyclohexanicum</name>
    <dbReference type="NCBI Taxonomy" id="64702"/>
    <lineage>
        <taxon>Bacteria</taxon>
        <taxon>Bacillati</taxon>
        <taxon>Actinomycetota</taxon>
        <taxon>Actinomycetes</taxon>
        <taxon>Propionibacteriales</taxon>
        <taxon>Propionibacteriaceae</taxon>
        <taxon>Propionibacterium</taxon>
    </lineage>
</organism>
<keyword evidence="2 4" id="KW-0808">Transferase</keyword>
<name>A0A1H9S4Y5_9ACTN</name>
<protein>
    <submittedName>
        <fullName evidence="4">Alpha-1,6-mannosyltransferase</fullName>
    </submittedName>
</protein>
<keyword evidence="5" id="KW-1185">Reference proteome</keyword>
<dbReference type="Gene3D" id="3.40.50.2000">
    <property type="entry name" value="Glycogen Phosphorylase B"/>
    <property type="match status" value="2"/>
</dbReference>
<dbReference type="Pfam" id="PF13439">
    <property type="entry name" value="Glyco_transf_4"/>
    <property type="match status" value="1"/>
</dbReference>
<evidence type="ECO:0000256" key="1">
    <source>
        <dbReference type="ARBA" id="ARBA00022676"/>
    </source>
</evidence>
<dbReference type="EMBL" id="FOGZ01000011">
    <property type="protein sequence ID" value="SER80116.1"/>
    <property type="molecule type" value="Genomic_DNA"/>
</dbReference>
<evidence type="ECO:0000259" key="3">
    <source>
        <dbReference type="Pfam" id="PF13439"/>
    </source>
</evidence>
<keyword evidence="1 4" id="KW-0328">Glycosyltransferase</keyword>
<sequence length="372" mass="39724">MRIAQLANFVGPASGGMRVAITALGEGYVAAGHERMLVVPGPEDSERETPQGLVVTIRSPKVSSAYRMVARPWQAEKALERFAPTNIECSDKMTLASAARWAARCGVGSVLFSHERLDDMISGWMRHRLDVSPVVSVLDRHLARLFDRVVVTSHYSAGEFASTEASLRLVPLGVDLATFNPHAGLLPGGEPPRGRPLRLCLVGRLSHEKSPDLAVRTAVELHRRGVPIELHVFGGGPDELEMHAAAQDAPVFFHGFVADRAELAARVASCDISLSVCPTETFGLAVLEALACGTPVVTADRGGARELVSTDCGESGAPEPSCLADAVLRLAARPRRAVRLAARRRAEGYGWPASVAAMLSIHDEVAAPAREC</sequence>
<dbReference type="InterPro" id="IPR028098">
    <property type="entry name" value="Glyco_trans_4-like_N"/>
</dbReference>
<evidence type="ECO:0000313" key="4">
    <source>
        <dbReference type="EMBL" id="SER80116.1"/>
    </source>
</evidence>
<accession>A0A1H9S4Y5</accession>
<dbReference type="Pfam" id="PF13692">
    <property type="entry name" value="Glyco_trans_1_4"/>
    <property type="match status" value="1"/>
</dbReference>